<protein>
    <submittedName>
        <fullName evidence="2">Uncharacterized protein</fullName>
    </submittedName>
</protein>
<organism evidence="2 3">
    <name type="scientific">Petrolisthes cinctipes</name>
    <name type="common">Flat porcelain crab</name>
    <dbReference type="NCBI Taxonomy" id="88211"/>
    <lineage>
        <taxon>Eukaryota</taxon>
        <taxon>Metazoa</taxon>
        <taxon>Ecdysozoa</taxon>
        <taxon>Arthropoda</taxon>
        <taxon>Crustacea</taxon>
        <taxon>Multicrustacea</taxon>
        <taxon>Malacostraca</taxon>
        <taxon>Eumalacostraca</taxon>
        <taxon>Eucarida</taxon>
        <taxon>Decapoda</taxon>
        <taxon>Pleocyemata</taxon>
        <taxon>Anomura</taxon>
        <taxon>Galatheoidea</taxon>
        <taxon>Porcellanidae</taxon>
        <taxon>Petrolisthes</taxon>
    </lineage>
</organism>
<dbReference type="Proteomes" id="UP001286313">
    <property type="component" value="Unassembled WGS sequence"/>
</dbReference>
<sequence length="129" mass="13855">MFHSLQHFFLFSGEGGGLCSGGEHSTIITRVRLITAQLTRTQLTSDLRAHLTWRLKRASHSGSSSLPAHLAQLTQPSPASPVSSLPCRAPCGWTPVLLPSPAVSHRCPGRDSTWLCSPPPLQAALPRSL</sequence>
<comment type="caution">
    <text evidence="2">The sequence shown here is derived from an EMBL/GenBank/DDBJ whole genome shotgun (WGS) entry which is preliminary data.</text>
</comment>
<reference evidence="2" key="1">
    <citation type="submission" date="2023-10" db="EMBL/GenBank/DDBJ databases">
        <title>Genome assemblies of two species of porcelain crab, Petrolisthes cinctipes and Petrolisthes manimaculis (Anomura: Porcellanidae).</title>
        <authorList>
            <person name="Angst P."/>
        </authorList>
    </citation>
    <scope>NUCLEOTIDE SEQUENCE</scope>
    <source>
        <strain evidence="2">PB745_01</strain>
        <tissue evidence="2">Gill</tissue>
    </source>
</reference>
<name>A0AAE1F3Y4_PETCI</name>
<dbReference type="EMBL" id="JAWQEG010003300">
    <property type="protein sequence ID" value="KAK3866985.1"/>
    <property type="molecule type" value="Genomic_DNA"/>
</dbReference>
<gene>
    <name evidence="2" type="ORF">Pcinc_027523</name>
</gene>
<dbReference type="AlphaFoldDB" id="A0AAE1F3Y4"/>
<keyword evidence="3" id="KW-1185">Reference proteome</keyword>
<accession>A0AAE1F3Y4</accession>
<evidence type="ECO:0000256" key="1">
    <source>
        <dbReference type="SAM" id="MobiDB-lite"/>
    </source>
</evidence>
<evidence type="ECO:0000313" key="2">
    <source>
        <dbReference type="EMBL" id="KAK3866985.1"/>
    </source>
</evidence>
<feature type="region of interest" description="Disordered" evidence="1">
    <location>
        <begin position="61"/>
        <end position="83"/>
    </location>
</feature>
<proteinExistence type="predicted"/>
<evidence type="ECO:0000313" key="3">
    <source>
        <dbReference type="Proteomes" id="UP001286313"/>
    </source>
</evidence>